<keyword evidence="1" id="KW-0408">Iron</keyword>
<name>A0A1D8D7Q0_CHLLM</name>
<keyword evidence="4" id="KW-1185">Reference proteome</keyword>
<dbReference type="Pfam" id="PF04023">
    <property type="entry name" value="FeoA"/>
    <property type="match status" value="1"/>
</dbReference>
<dbReference type="RefSeq" id="WP_069810421.1">
    <property type="nucleotide sequence ID" value="NZ_CP017305.1"/>
</dbReference>
<dbReference type="SMART" id="SM00899">
    <property type="entry name" value="FeoA"/>
    <property type="match status" value="1"/>
</dbReference>
<dbReference type="Gene3D" id="2.30.30.90">
    <property type="match status" value="1"/>
</dbReference>
<dbReference type="PANTHER" id="PTHR42954">
    <property type="entry name" value="FE(2+) TRANSPORT PROTEIN A"/>
    <property type="match status" value="1"/>
</dbReference>
<dbReference type="InterPro" id="IPR007167">
    <property type="entry name" value="Fe-transptr_FeoA-like"/>
</dbReference>
<evidence type="ECO:0000313" key="4">
    <source>
        <dbReference type="Proteomes" id="UP000095185"/>
    </source>
</evidence>
<evidence type="ECO:0000313" key="3">
    <source>
        <dbReference type="EMBL" id="AOS84228.1"/>
    </source>
</evidence>
<protein>
    <submittedName>
        <fullName evidence="3">Iron transporter</fullName>
    </submittedName>
</protein>
<dbReference type="Proteomes" id="UP000095185">
    <property type="component" value="Chromosome"/>
</dbReference>
<reference evidence="3" key="1">
    <citation type="submission" date="2016-09" db="EMBL/GenBank/DDBJ databases">
        <title>Genome sequence of Chlorobaculum limnaeum.</title>
        <authorList>
            <person name="Liu Z."/>
            <person name="Tank M."/>
            <person name="Bryant D.A."/>
        </authorList>
    </citation>
    <scope>NUCLEOTIDE SEQUENCE [LARGE SCALE GENOMIC DNA]</scope>
    <source>
        <strain evidence="3">DSM 1677</strain>
    </source>
</reference>
<organism evidence="3 4">
    <name type="scientific">Chlorobaculum limnaeum</name>
    <dbReference type="NCBI Taxonomy" id="274537"/>
    <lineage>
        <taxon>Bacteria</taxon>
        <taxon>Pseudomonadati</taxon>
        <taxon>Chlorobiota</taxon>
        <taxon>Chlorobiia</taxon>
        <taxon>Chlorobiales</taxon>
        <taxon>Chlorobiaceae</taxon>
        <taxon>Chlorobaculum</taxon>
    </lineage>
</organism>
<evidence type="ECO:0000256" key="1">
    <source>
        <dbReference type="ARBA" id="ARBA00023004"/>
    </source>
</evidence>
<dbReference type="SUPFAM" id="SSF50037">
    <property type="entry name" value="C-terminal domain of transcriptional repressors"/>
    <property type="match status" value="1"/>
</dbReference>
<dbReference type="EMBL" id="CP017305">
    <property type="protein sequence ID" value="AOS84228.1"/>
    <property type="molecule type" value="Genomic_DNA"/>
</dbReference>
<dbReference type="KEGG" id="clz:BIU88_08850"/>
<dbReference type="InterPro" id="IPR052713">
    <property type="entry name" value="FeoA"/>
</dbReference>
<dbReference type="PANTHER" id="PTHR42954:SF2">
    <property type="entry name" value="FE(2+) TRANSPORT PROTEIN A"/>
    <property type="match status" value="1"/>
</dbReference>
<dbReference type="OrthoDB" id="9811076at2"/>
<dbReference type="STRING" id="274537.BIU88_08850"/>
<evidence type="ECO:0000259" key="2">
    <source>
        <dbReference type="SMART" id="SM00899"/>
    </source>
</evidence>
<feature type="domain" description="Ferrous iron transporter FeoA-like" evidence="2">
    <location>
        <begin position="1"/>
        <end position="73"/>
    </location>
</feature>
<dbReference type="AlphaFoldDB" id="A0A1D8D7Q0"/>
<dbReference type="InterPro" id="IPR008988">
    <property type="entry name" value="Transcriptional_repressor_C"/>
</dbReference>
<gene>
    <name evidence="3" type="ORF">BIU88_08850</name>
</gene>
<accession>A0A1D8D7Q0</accession>
<sequence length="75" mass="8247">MKLSELKKGQSARIVAMPSSGGLRKRLAEMGMLVGEVVRVEGVAPLGDPVELLVRRYRLTLRKSEIGNITVEEVQ</sequence>
<dbReference type="GO" id="GO:0046914">
    <property type="term" value="F:transition metal ion binding"/>
    <property type="evidence" value="ECO:0007669"/>
    <property type="project" value="InterPro"/>
</dbReference>
<proteinExistence type="predicted"/>
<dbReference type="InterPro" id="IPR038157">
    <property type="entry name" value="FeoA_core_dom"/>
</dbReference>